<protein>
    <submittedName>
        <fullName evidence="2">Uncharacterized protein</fullName>
    </submittedName>
</protein>
<feature type="compositionally biased region" description="Basic and acidic residues" evidence="1">
    <location>
        <begin position="202"/>
        <end position="224"/>
    </location>
</feature>
<evidence type="ECO:0000256" key="1">
    <source>
        <dbReference type="SAM" id="MobiDB-lite"/>
    </source>
</evidence>
<evidence type="ECO:0000313" key="3">
    <source>
        <dbReference type="Proteomes" id="UP000828390"/>
    </source>
</evidence>
<dbReference type="Proteomes" id="UP000828390">
    <property type="component" value="Unassembled WGS sequence"/>
</dbReference>
<feature type="compositionally biased region" description="Polar residues" evidence="1">
    <location>
        <begin position="127"/>
        <end position="149"/>
    </location>
</feature>
<feature type="compositionally biased region" description="Basic and acidic residues" evidence="1">
    <location>
        <begin position="167"/>
        <end position="176"/>
    </location>
</feature>
<gene>
    <name evidence="2" type="ORF">DPMN_077785</name>
</gene>
<organism evidence="2 3">
    <name type="scientific">Dreissena polymorpha</name>
    <name type="common">Zebra mussel</name>
    <name type="synonym">Mytilus polymorpha</name>
    <dbReference type="NCBI Taxonomy" id="45954"/>
    <lineage>
        <taxon>Eukaryota</taxon>
        <taxon>Metazoa</taxon>
        <taxon>Spiralia</taxon>
        <taxon>Lophotrochozoa</taxon>
        <taxon>Mollusca</taxon>
        <taxon>Bivalvia</taxon>
        <taxon>Autobranchia</taxon>
        <taxon>Heteroconchia</taxon>
        <taxon>Euheterodonta</taxon>
        <taxon>Imparidentia</taxon>
        <taxon>Neoheterodontei</taxon>
        <taxon>Myida</taxon>
        <taxon>Dreissenoidea</taxon>
        <taxon>Dreissenidae</taxon>
        <taxon>Dreissena</taxon>
    </lineage>
</organism>
<accession>A0A9D3YQ00</accession>
<feature type="compositionally biased region" description="Basic and acidic residues" evidence="1">
    <location>
        <begin position="184"/>
        <end position="195"/>
    </location>
</feature>
<comment type="caution">
    <text evidence="2">The sequence shown here is derived from an EMBL/GenBank/DDBJ whole genome shotgun (WGS) entry which is preliminary data.</text>
</comment>
<feature type="region of interest" description="Disordered" evidence="1">
    <location>
        <begin position="115"/>
        <end position="224"/>
    </location>
</feature>
<reference evidence="2" key="1">
    <citation type="journal article" date="2019" name="bioRxiv">
        <title>The Genome of the Zebra Mussel, Dreissena polymorpha: A Resource for Invasive Species Research.</title>
        <authorList>
            <person name="McCartney M.A."/>
            <person name="Auch B."/>
            <person name="Kono T."/>
            <person name="Mallez S."/>
            <person name="Zhang Y."/>
            <person name="Obille A."/>
            <person name="Becker A."/>
            <person name="Abrahante J.E."/>
            <person name="Garbe J."/>
            <person name="Badalamenti J.P."/>
            <person name="Herman A."/>
            <person name="Mangelson H."/>
            <person name="Liachko I."/>
            <person name="Sullivan S."/>
            <person name="Sone E.D."/>
            <person name="Koren S."/>
            <person name="Silverstein K.A.T."/>
            <person name="Beckman K.B."/>
            <person name="Gohl D.M."/>
        </authorList>
    </citation>
    <scope>NUCLEOTIDE SEQUENCE</scope>
    <source>
        <strain evidence="2">Duluth1</strain>
        <tissue evidence="2">Whole animal</tissue>
    </source>
</reference>
<dbReference type="EMBL" id="JAIWYP010000015">
    <property type="protein sequence ID" value="KAH3702759.1"/>
    <property type="molecule type" value="Genomic_DNA"/>
</dbReference>
<sequence>MESVDSLETFGSSLPHPTSMVAGNSARLGLTINKGNSNMFRTYASNNTPITVQGVAVEEVDSFTYLGSIQYIQNPHHDIGITNKCRLFNTIVKPLLLYGTETQITPVTTINKLMSSSTPASERSSRFAGQTRSTTNNYGEEHSSCQLKKTSYRYPASNATRQLSHRNPKEKGREGAHGPNMGKLEIHAQNRDSWWKHKKSPRERGERERERETRENERERATRS</sequence>
<reference evidence="2" key="2">
    <citation type="submission" date="2020-11" db="EMBL/GenBank/DDBJ databases">
        <authorList>
            <person name="McCartney M.A."/>
            <person name="Auch B."/>
            <person name="Kono T."/>
            <person name="Mallez S."/>
            <person name="Becker A."/>
            <person name="Gohl D.M."/>
            <person name="Silverstein K.A.T."/>
            <person name="Koren S."/>
            <person name="Bechman K.B."/>
            <person name="Herman A."/>
            <person name="Abrahante J.E."/>
            <person name="Garbe J."/>
        </authorList>
    </citation>
    <scope>NUCLEOTIDE SEQUENCE</scope>
    <source>
        <strain evidence="2">Duluth1</strain>
        <tissue evidence="2">Whole animal</tissue>
    </source>
</reference>
<dbReference type="AlphaFoldDB" id="A0A9D3YQ00"/>
<name>A0A9D3YQ00_DREPO</name>
<evidence type="ECO:0000313" key="2">
    <source>
        <dbReference type="EMBL" id="KAH3702759.1"/>
    </source>
</evidence>
<keyword evidence="3" id="KW-1185">Reference proteome</keyword>
<proteinExistence type="predicted"/>